<evidence type="ECO:0000313" key="1">
    <source>
        <dbReference type="EMBL" id="KAG9449280.1"/>
    </source>
</evidence>
<evidence type="ECO:0000313" key="2">
    <source>
        <dbReference type="Proteomes" id="UP000825729"/>
    </source>
</evidence>
<dbReference type="Proteomes" id="UP000825729">
    <property type="component" value="Unassembled WGS sequence"/>
</dbReference>
<organism evidence="1 2">
    <name type="scientific">Aristolochia fimbriata</name>
    <name type="common">White veined hardy Dutchman's pipe vine</name>
    <dbReference type="NCBI Taxonomy" id="158543"/>
    <lineage>
        <taxon>Eukaryota</taxon>
        <taxon>Viridiplantae</taxon>
        <taxon>Streptophyta</taxon>
        <taxon>Embryophyta</taxon>
        <taxon>Tracheophyta</taxon>
        <taxon>Spermatophyta</taxon>
        <taxon>Magnoliopsida</taxon>
        <taxon>Magnoliidae</taxon>
        <taxon>Piperales</taxon>
        <taxon>Aristolochiaceae</taxon>
        <taxon>Aristolochia</taxon>
    </lineage>
</organism>
<protein>
    <submittedName>
        <fullName evidence="1">Uncharacterized protein</fullName>
    </submittedName>
</protein>
<comment type="caution">
    <text evidence="1">The sequence shown here is derived from an EMBL/GenBank/DDBJ whole genome shotgun (WGS) entry which is preliminary data.</text>
</comment>
<gene>
    <name evidence="1" type="ORF">H6P81_009245</name>
</gene>
<reference evidence="1 2" key="1">
    <citation type="submission" date="2021-07" db="EMBL/GenBank/DDBJ databases">
        <title>The Aristolochia fimbriata genome: insights into angiosperm evolution, floral development and chemical biosynthesis.</title>
        <authorList>
            <person name="Jiao Y."/>
        </authorList>
    </citation>
    <scope>NUCLEOTIDE SEQUENCE [LARGE SCALE GENOMIC DNA]</scope>
    <source>
        <strain evidence="1">IBCAS-2021</strain>
        <tissue evidence="1">Leaf</tissue>
    </source>
</reference>
<keyword evidence="2" id="KW-1185">Reference proteome</keyword>
<sequence length="69" mass="7865">MMNDDRISSNNSTALIKLQSTKSRVLASEILEPERFILDTLLLYTDINLGVCSFLDLSCHMKTCEYVHL</sequence>
<dbReference type="AlphaFoldDB" id="A0AAV7EKB7"/>
<name>A0AAV7EKB7_ARIFI</name>
<proteinExistence type="predicted"/>
<dbReference type="EMBL" id="JAINDJ010000004">
    <property type="protein sequence ID" value="KAG9449280.1"/>
    <property type="molecule type" value="Genomic_DNA"/>
</dbReference>
<accession>A0AAV7EKB7</accession>